<feature type="transmembrane region" description="Helical" evidence="8">
    <location>
        <begin position="232"/>
        <end position="252"/>
    </location>
</feature>
<evidence type="ECO:0000256" key="4">
    <source>
        <dbReference type="ARBA" id="ARBA00022475"/>
    </source>
</evidence>
<dbReference type="GO" id="GO:0140359">
    <property type="term" value="F:ABC-type transporter activity"/>
    <property type="evidence" value="ECO:0007669"/>
    <property type="project" value="InterPro"/>
</dbReference>
<dbReference type="InterPro" id="IPR051449">
    <property type="entry name" value="ABC-2_transporter_component"/>
</dbReference>
<dbReference type="Gene3D" id="3.40.1710.10">
    <property type="entry name" value="abc type-2 transporter like domain"/>
    <property type="match status" value="1"/>
</dbReference>
<protein>
    <submittedName>
        <fullName evidence="10">Transport permease protein</fullName>
    </submittedName>
</protein>
<evidence type="ECO:0000256" key="1">
    <source>
        <dbReference type="ARBA" id="ARBA00004651"/>
    </source>
</evidence>
<dbReference type="InterPro" id="IPR013525">
    <property type="entry name" value="ABC2_TM"/>
</dbReference>
<evidence type="ECO:0000256" key="7">
    <source>
        <dbReference type="ARBA" id="ARBA00023136"/>
    </source>
</evidence>
<dbReference type="Pfam" id="PF12698">
    <property type="entry name" value="ABC2_membrane_3"/>
    <property type="match status" value="1"/>
</dbReference>
<sequence length="373" mass="40313">MPAFRLFWRQISALIRKELMALIKDPSARVLLLAPPIMQTMLFGYAATFDIADVPYAVVDLDRSAASGELLARLDGSGLFQREATLASPSQIAPLVDRGDVLLAITIPPDFAAKLEAGQPAPLQVILDGRNSTTAGMAGAYLASIVNGFNRDNAGSGATGGVEIVRRAWFSPNLESRWNILTGMVAGLAMIQVLMVAALSVSREREQGTFDQLLVTPLTPAQILIGKAVPSILVGLMQSTLVMAINTLWFHLPFNGSLVLFYFGMLSFMTSAVGIGLAISAIALNMQQAMLYTFFVVMPLMLLSGLITPVSNMPEFLQIATYANPLRFAMDLVRRVILEGAGLSDVAWDFVPQLGVMVVTLPLAAWLFRHRLS</sequence>
<keyword evidence="5 8" id="KW-0812">Transmembrane</keyword>
<evidence type="ECO:0000256" key="8">
    <source>
        <dbReference type="SAM" id="Phobius"/>
    </source>
</evidence>
<dbReference type="PANTHER" id="PTHR30294:SF44">
    <property type="entry name" value="MULTIDRUG ABC TRANSPORTER PERMEASE YBHR-RELATED"/>
    <property type="match status" value="1"/>
</dbReference>
<reference evidence="10" key="1">
    <citation type="journal article" date="2014" name="Int. J. Syst. Evol. Microbiol.">
        <title>Complete genome sequence of Corynebacterium casei LMG S-19264T (=DSM 44701T), isolated from a smear-ripened cheese.</title>
        <authorList>
            <consortium name="US DOE Joint Genome Institute (JGI-PGF)"/>
            <person name="Walter F."/>
            <person name="Albersmeier A."/>
            <person name="Kalinowski J."/>
            <person name="Ruckert C."/>
        </authorList>
    </citation>
    <scope>NUCLEOTIDE SEQUENCE</scope>
    <source>
        <strain evidence="10">KCTC 32255</strain>
    </source>
</reference>
<dbReference type="Proteomes" id="UP000648075">
    <property type="component" value="Unassembled WGS sequence"/>
</dbReference>
<dbReference type="InterPro" id="IPR047817">
    <property type="entry name" value="ABC2_TM_bact-type"/>
</dbReference>
<evidence type="ECO:0000256" key="6">
    <source>
        <dbReference type="ARBA" id="ARBA00022989"/>
    </source>
</evidence>
<keyword evidence="7 8" id="KW-0472">Membrane</keyword>
<feature type="transmembrane region" description="Helical" evidence="8">
    <location>
        <begin position="258"/>
        <end position="282"/>
    </location>
</feature>
<dbReference type="GO" id="GO:0005886">
    <property type="term" value="C:plasma membrane"/>
    <property type="evidence" value="ECO:0007669"/>
    <property type="project" value="UniProtKB-SubCell"/>
</dbReference>
<evidence type="ECO:0000256" key="2">
    <source>
        <dbReference type="ARBA" id="ARBA00007783"/>
    </source>
</evidence>
<organism evidence="10 11">
    <name type="scientific">Novosphingobium colocasiae</name>
    <dbReference type="NCBI Taxonomy" id="1256513"/>
    <lineage>
        <taxon>Bacteria</taxon>
        <taxon>Pseudomonadati</taxon>
        <taxon>Pseudomonadota</taxon>
        <taxon>Alphaproteobacteria</taxon>
        <taxon>Sphingomonadales</taxon>
        <taxon>Sphingomonadaceae</taxon>
        <taxon>Novosphingobium</taxon>
    </lineage>
</organism>
<accession>A0A918PM26</accession>
<reference evidence="10" key="2">
    <citation type="submission" date="2020-09" db="EMBL/GenBank/DDBJ databases">
        <authorList>
            <person name="Sun Q."/>
            <person name="Kim S."/>
        </authorList>
    </citation>
    <scope>NUCLEOTIDE SEQUENCE</scope>
    <source>
        <strain evidence="10">KCTC 32255</strain>
    </source>
</reference>
<feature type="transmembrane region" description="Helical" evidence="8">
    <location>
        <begin position="350"/>
        <end position="368"/>
    </location>
</feature>
<keyword evidence="3" id="KW-0813">Transport</keyword>
<dbReference type="EMBL" id="BMZA01000018">
    <property type="protein sequence ID" value="GGZ14344.1"/>
    <property type="molecule type" value="Genomic_DNA"/>
</dbReference>
<evidence type="ECO:0000256" key="5">
    <source>
        <dbReference type="ARBA" id="ARBA00022692"/>
    </source>
</evidence>
<proteinExistence type="inferred from homology"/>
<keyword evidence="11" id="KW-1185">Reference proteome</keyword>
<dbReference type="PANTHER" id="PTHR30294">
    <property type="entry name" value="MEMBRANE COMPONENT OF ABC TRANSPORTER YHHJ-RELATED"/>
    <property type="match status" value="1"/>
</dbReference>
<evidence type="ECO:0000313" key="11">
    <source>
        <dbReference type="Proteomes" id="UP000648075"/>
    </source>
</evidence>
<comment type="caution">
    <text evidence="10">The sequence shown here is derived from an EMBL/GenBank/DDBJ whole genome shotgun (WGS) entry which is preliminary data.</text>
</comment>
<keyword evidence="4" id="KW-1003">Cell membrane</keyword>
<comment type="similarity">
    <text evidence="2">Belongs to the ABC-2 integral membrane protein family.</text>
</comment>
<dbReference type="RefSeq" id="WP_189622264.1">
    <property type="nucleotide sequence ID" value="NZ_BMZA01000018.1"/>
</dbReference>
<feature type="transmembrane region" description="Helical" evidence="8">
    <location>
        <begin position="289"/>
        <end position="307"/>
    </location>
</feature>
<dbReference type="PROSITE" id="PS51012">
    <property type="entry name" value="ABC_TM2"/>
    <property type="match status" value="1"/>
</dbReference>
<feature type="domain" description="ABC transmembrane type-2" evidence="9">
    <location>
        <begin position="131"/>
        <end position="371"/>
    </location>
</feature>
<evidence type="ECO:0000259" key="9">
    <source>
        <dbReference type="PROSITE" id="PS51012"/>
    </source>
</evidence>
<dbReference type="AlphaFoldDB" id="A0A918PM26"/>
<evidence type="ECO:0000256" key="3">
    <source>
        <dbReference type="ARBA" id="ARBA00022448"/>
    </source>
</evidence>
<comment type="subcellular location">
    <subcellularLocation>
        <location evidence="1">Cell membrane</location>
        <topology evidence="1">Multi-pass membrane protein</topology>
    </subcellularLocation>
</comment>
<gene>
    <name evidence="10" type="ORF">GCM10011614_31620</name>
</gene>
<keyword evidence="6 8" id="KW-1133">Transmembrane helix</keyword>
<name>A0A918PM26_9SPHN</name>
<evidence type="ECO:0000313" key="10">
    <source>
        <dbReference type="EMBL" id="GGZ14344.1"/>
    </source>
</evidence>
<feature type="transmembrane region" description="Helical" evidence="8">
    <location>
        <begin position="180"/>
        <end position="201"/>
    </location>
</feature>